<keyword evidence="4" id="KW-0274">FAD</keyword>
<keyword evidence="5 7" id="KW-0560">Oxidoreductase</keyword>
<evidence type="ECO:0000256" key="4">
    <source>
        <dbReference type="ARBA" id="ARBA00022827"/>
    </source>
</evidence>
<dbReference type="InterPro" id="IPR000447">
    <property type="entry name" value="G3P_DH_FAD-dep"/>
</dbReference>
<dbReference type="PANTHER" id="PTHR11985:SF15">
    <property type="entry name" value="GLYCEROL-3-PHOSPHATE DEHYDROGENASE, MITOCHONDRIAL"/>
    <property type="match status" value="1"/>
</dbReference>
<dbReference type="InterPro" id="IPR006076">
    <property type="entry name" value="FAD-dep_OxRdtase"/>
</dbReference>
<dbReference type="GO" id="GO:0004368">
    <property type="term" value="F:glycerol-3-phosphate dehydrogenase (quinone) activity"/>
    <property type="evidence" value="ECO:0007669"/>
    <property type="project" value="UniProtKB-EC"/>
</dbReference>
<dbReference type="AlphaFoldDB" id="A0A3B1BHM1"/>
<dbReference type="PRINTS" id="PR01001">
    <property type="entry name" value="FADG3PDH"/>
</dbReference>
<proteinExistence type="inferred from homology"/>
<dbReference type="Gene3D" id="3.30.9.10">
    <property type="entry name" value="D-Amino Acid Oxidase, subunit A, domain 2"/>
    <property type="match status" value="1"/>
</dbReference>
<organism evidence="7">
    <name type="scientific">hydrothermal vent metagenome</name>
    <dbReference type="NCBI Taxonomy" id="652676"/>
    <lineage>
        <taxon>unclassified sequences</taxon>
        <taxon>metagenomes</taxon>
        <taxon>ecological metagenomes</taxon>
    </lineage>
</organism>
<dbReference type="EC" id="1.1.5.3" evidence="7"/>
<evidence type="ECO:0000256" key="2">
    <source>
        <dbReference type="ARBA" id="ARBA00007330"/>
    </source>
</evidence>
<protein>
    <submittedName>
        <fullName evidence="7">Aerobic glycerol-3-phosphate dehydrogenase</fullName>
        <ecNumber evidence="7">1.1.5.3</ecNumber>
    </submittedName>
</protein>
<evidence type="ECO:0000259" key="6">
    <source>
        <dbReference type="Pfam" id="PF01266"/>
    </source>
</evidence>
<dbReference type="GO" id="GO:0046168">
    <property type="term" value="P:glycerol-3-phosphate catabolic process"/>
    <property type="evidence" value="ECO:0007669"/>
    <property type="project" value="TreeGrafter"/>
</dbReference>
<keyword evidence="3" id="KW-0285">Flavoprotein</keyword>
<sequence>MNPDYDILIIGGGIQGAGCAQAAAAAGYSVVVLEQYDRPGLGTSCKSSKLIHGGLRYLETAQFRLVYECLQERQLLLHNAPHLVTLEPFYIPVYKHSIRKPWLIRLGLTLYTLLSGKGFASIPKHQWDNLDGLKTNDLLAVFKYYDGRTDDQRLTASVMQSAQQLGAKFISCAKFTAAECKPDLCTTSYQLNDENQQLSSRVIINASGPWANLVLQKVKPQPAIAGMDLVLGTHIIISGVLAQGMYYVEAPQDQRAVFVMPWHEGIMIGTTEILFDQSPNHVEPPESDIEYLIDVYNHYFANTITRKDVTRAFAGLRVLPADSGSAFTRSREIMIHNDQTNPQVFTVYGGKLTAYRATGERTIKLIQKMLPKRDKKTDVRSLRLP</sequence>
<evidence type="ECO:0000256" key="1">
    <source>
        <dbReference type="ARBA" id="ARBA00001974"/>
    </source>
</evidence>
<evidence type="ECO:0000313" key="7">
    <source>
        <dbReference type="EMBL" id="VAX11324.1"/>
    </source>
</evidence>
<dbReference type="PANTHER" id="PTHR11985">
    <property type="entry name" value="GLYCEROL-3-PHOSPHATE DEHYDROGENASE"/>
    <property type="match status" value="1"/>
</dbReference>
<comment type="similarity">
    <text evidence="2">Belongs to the FAD-dependent glycerol-3-phosphate dehydrogenase family.</text>
</comment>
<reference evidence="7" key="1">
    <citation type="submission" date="2018-06" db="EMBL/GenBank/DDBJ databases">
        <authorList>
            <person name="Zhirakovskaya E."/>
        </authorList>
    </citation>
    <scope>NUCLEOTIDE SEQUENCE</scope>
</reference>
<evidence type="ECO:0000256" key="3">
    <source>
        <dbReference type="ARBA" id="ARBA00022630"/>
    </source>
</evidence>
<dbReference type="Pfam" id="PF01266">
    <property type="entry name" value="DAO"/>
    <property type="match status" value="1"/>
</dbReference>
<comment type="cofactor">
    <cofactor evidence="1">
        <name>FAD</name>
        <dbReference type="ChEBI" id="CHEBI:57692"/>
    </cofactor>
</comment>
<accession>A0A3B1BHM1</accession>
<name>A0A3B1BHM1_9ZZZZ</name>
<dbReference type="EMBL" id="UOFX01000083">
    <property type="protein sequence ID" value="VAX11324.1"/>
    <property type="molecule type" value="Genomic_DNA"/>
</dbReference>
<dbReference type="InterPro" id="IPR036188">
    <property type="entry name" value="FAD/NAD-bd_sf"/>
</dbReference>
<dbReference type="Gene3D" id="3.50.50.60">
    <property type="entry name" value="FAD/NAD(P)-binding domain"/>
    <property type="match status" value="1"/>
</dbReference>
<evidence type="ECO:0000256" key="5">
    <source>
        <dbReference type="ARBA" id="ARBA00023002"/>
    </source>
</evidence>
<dbReference type="SUPFAM" id="SSF51905">
    <property type="entry name" value="FAD/NAD(P)-binding domain"/>
    <property type="match status" value="1"/>
</dbReference>
<gene>
    <name evidence="7" type="ORF">MNBD_GAMMA26-896</name>
</gene>
<feature type="domain" description="FAD dependent oxidoreductase" evidence="6">
    <location>
        <begin position="6"/>
        <end position="355"/>
    </location>
</feature>